<protein>
    <submittedName>
        <fullName evidence="6">LysR family transcriptional regulator</fullName>
    </submittedName>
</protein>
<sequence length="303" mass="32657">MDNRAGEMQAFLRVVEAGSFSAAARQMRMTPSTLSKLIGRIEARLGARLMERSTRRLALTAEGWVYYERSQALLAGIEDLERELSKGAASVGGTLRVSASVGFGMVAVEPLLPAFWAAYPNVIVDLSLSDEIVDLYLDRTDVAFRVGALSSSSLTALKLGTAPRKIVASPDYLAHRGVPQSADDLAGHSCLGLNFRRSSPVWSLQEGGRTVESGLAGPLLANNGETVRRMALAGMGLARMGEFHIRQDLREGRLVEVLAGAVQGDTEDIHALFFGGARLPQRVRVFLDFMAPRQRAFLAAGQG</sequence>
<dbReference type="PANTHER" id="PTHR30537:SF71">
    <property type="entry name" value="TRANSCRIPTIONAL REGULATORY PROTEIN"/>
    <property type="match status" value="1"/>
</dbReference>
<organism evidence="6 7">
    <name type="scientific">Frigidibacter mobilis</name>
    <dbReference type="NCBI Taxonomy" id="1335048"/>
    <lineage>
        <taxon>Bacteria</taxon>
        <taxon>Pseudomonadati</taxon>
        <taxon>Pseudomonadota</taxon>
        <taxon>Alphaproteobacteria</taxon>
        <taxon>Rhodobacterales</taxon>
        <taxon>Paracoccaceae</taxon>
        <taxon>Frigidibacter</taxon>
    </lineage>
</organism>
<dbReference type="InterPro" id="IPR000847">
    <property type="entry name" value="LysR_HTH_N"/>
</dbReference>
<dbReference type="RefSeq" id="WP_066813047.1">
    <property type="nucleotide sequence ID" value="NZ_CP012661.1"/>
</dbReference>
<evidence type="ECO:0000259" key="5">
    <source>
        <dbReference type="PROSITE" id="PS50931"/>
    </source>
</evidence>
<dbReference type="SUPFAM" id="SSF46785">
    <property type="entry name" value="Winged helix' DNA-binding domain"/>
    <property type="match status" value="1"/>
</dbReference>
<dbReference type="SUPFAM" id="SSF53850">
    <property type="entry name" value="Periplasmic binding protein-like II"/>
    <property type="match status" value="1"/>
</dbReference>
<gene>
    <name evidence="6" type="ORF">AKL17_2135</name>
</gene>
<dbReference type="PANTHER" id="PTHR30537">
    <property type="entry name" value="HTH-TYPE TRANSCRIPTIONAL REGULATOR"/>
    <property type="match status" value="1"/>
</dbReference>
<dbReference type="PATRIC" id="fig|1335048.3.peg.2228"/>
<reference evidence="6 7" key="1">
    <citation type="submission" date="2015-09" db="EMBL/GenBank/DDBJ databases">
        <title>Complete genome sequence of Defluviimonas alba cai42t isolated from an oilfield in Xinjiang.</title>
        <authorList>
            <person name="Geng S."/>
            <person name="Pan X."/>
            <person name="Wu X."/>
        </authorList>
    </citation>
    <scope>NUCLEOTIDE SEQUENCE [LARGE SCALE GENOMIC DNA]</scope>
    <source>
        <strain evidence="7">cai42</strain>
    </source>
</reference>
<dbReference type="Pfam" id="PF03466">
    <property type="entry name" value="LysR_substrate"/>
    <property type="match status" value="1"/>
</dbReference>
<evidence type="ECO:0000313" key="6">
    <source>
        <dbReference type="EMBL" id="AMY69381.1"/>
    </source>
</evidence>
<evidence type="ECO:0000256" key="3">
    <source>
        <dbReference type="ARBA" id="ARBA00023125"/>
    </source>
</evidence>
<comment type="similarity">
    <text evidence="1">Belongs to the LysR transcriptional regulatory family.</text>
</comment>
<accession>A0A159Z304</accession>
<dbReference type="AlphaFoldDB" id="A0A159Z304"/>
<keyword evidence="4" id="KW-0804">Transcription</keyword>
<dbReference type="Proteomes" id="UP000076128">
    <property type="component" value="Chromosome"/>
</dbReference>
<dbReference type="KEGG" id="daa:AKL17_2135"/>
<dbReference type="InterPro" id="IPR036388">
    <property type="entry name" value="WH-like_DNA-bd_sf"/>
</dbReference>
<keyword evidence="2" id="KW-0805">Transcription regulation</keyword>
<dbReference type="FunFam" id="1.10.10.10:FF:000001">
    <property type="entry name" value="LysR family transcriptional regulator"/>
    <property type="match status" value="1"/>
</dbReference>
<dbReference type="GO" id="GO:0003700">
    <property type="term" value="F:DNA-binding transcription factor activity"/>
    <property type="evidence" value="ECO:0007669"/>
    <property type="project" value="InterPro"/>
</dbReference>
<dbReference type="InterPro" id="IPR036390">
    <property type="entry name" value="WH_DNA-bd_sf"/>
</dbReference>
<dbReference type="InterPro" id="IPR058163">
    <property type="entry name" value="LysR-type_TF_proteobact-type"/>
</dbReference>
<feature type="domain" description="HTH lysR-type" evidence="5">
    <location>
        <begin position="1"/>
        <end position="60"/>
    </location>
</feature>
<dbReference type="EMBL" id="CP012661">
    <property type="protein sequence ID" value="AMY69381.1"/>
    <property type="molecule type" value="Genomic_DNA"/>
</dbReference>
<dbReference type="Gene3D" id="1.10.10.10">
    <property type="entry name" value="Winged helix-like DNA-binding domain superfamily/Winged helix DNA-binding domain"/>
    <property type="match status" value="1"/>
</dbReference>
<evidence type="ECO:0000256" key="2">
    <source>
        <dbReference type="ARBA" id="ARBA00023015"/>
    </source>
</evidence>
<evidence type="ECO:0000256" key="4">
    <source>
        <dbReference type="ARBA" id="ARBA00023163"/>
    </source>
</evidence>
<keyword evidence="3" id="KW-0238">DNA-binding</keyword>
<dbReference type="GO" id="GO:0006351">
    <property type="term" value="P:DNA-templated transcription"/>
    <property type="evidence" value="ECO:0007669"/>
    <property type="project" value="TreeGrafter"/>
</dbReference>
<dbReference type="Gene3D" id="3.40.190.290">
    <property type="match status" value="1"/>
</dbReference>
<dbReference type="PROSITE" id="PS50931">
    <property type="entry name" value="HTH_LYSR"/>
    <property type="match status" value="1"/>
</dbReference>
<dbReference type="OrthoDB" id="9813056at2"/>
<evidence type="ECO:0000313" key="7">
    <source>
        <dbReference type="Proteomes" id="UP000076128"/>
    </source>
</evidence>
<dbReference type="GO" id="GO:0043565">
    <property type="term" value="F:sequence-specific DNA binding"/>
    <property type="evidence" value="ECO:0007669"/>
    <property type="project" value="TreeGrafter"/>
</dbReference>
<dbReference type="InterPro" id="IPR005119">
    <property type="entry name" value="LysR_subst-bd"/>
</dbReference>
<evidence type="ECO:0000256" key="1">
    <source>
        <dbReference type="ARBA" id="ARBA00009437"/>
    </source>
</evidence>
<name>A0A159Z304_9RHOB</name>
<keyword evidence="7" id="KW-1185">Reference proteome</keyword>
<dbReference type="STRING" id="1335048.AKL17_2135"/>
<proteinExistence type="inferred from homology"/>
<dbReference type="Pfam" id="PF00126">
    <property type="entry name" value="HTH_1"/>
    <property type="match status" value="1"/>
</dbReference>